<dbReference type="InterPro" id="IPR018957">
    <property type="entry name" value="Znf_C3HC4_RING-type"/>
</dbReference>
<gene>
    <name evidence="7" type="ORF">EK21DRAFT_114686</name>
</gene>
<dbReference type="EMBL" id="ML978224">
    <property type="protein sequence ID" value="KAF2027599.1"/>
    <property type="molecule type" value="Genomic_DNA"/>
</dbReference>
<evidence type="ECO:0000256" key="2">
    <source>
        <dbReference type="ARBA" id="ARBA00022771"/>
    </source>
</evidence>
<name>A0A9P4LL33_9PLEO</name>
<feature type="domain" description="RING-type" evidence="6">
    <location>
        <begin position="31"/>
        <end position="78"/>
    </location>
</feature>
<reference evidence="7" key="1">
    <citation type="journal article" date="2020" name="Stud. Mycol.">
        <title>101 Dothideomycetes genomes: a test case for predicting lifestyles and emergence of pathogens.</title>
        <authorList>
            <person name="Haridas S."/>
            <person name="Albert R."/>
            <person name="Binder M."/>
            <person name="Bloem J."/>
            <person name="Labutti K."/>
            <person name="Salamov A."/>
            <person name="Andreopoulos B."/>
            <person name="Baker S."/>
            <person name="Barry K."/>
            <person name="Bills G."/>
            <person name="Bluhm B."/>
            <person name="Cannon C."/>
            <person name="Castanera R."/>
            <person name="Culley D."/>
            <person name="Daum C."/>
            <person name="Ezra D."/>
            <person name="Gonzalez J."/>
            <person name="Henrissat B."/>
            <person name="Kuo A."/>
            <person name="Liang C."/>
            <person name="Lipzen A."/>
            <person name="Lutzoni F."/>
            <person name="Magnuson J."/>
            <person name="Mondo S."/>
            <person name="Nolan M."/>
            <person name="Ohm R."/>
            <person name="Pangilinan J."/>
            <person name="Park H.-J."/>
            <person name="Ramirez L."/>
            <person name="Alfaro M."/>
            <person name="Sun H."/>
            <person name="Tritt A."/>
            <person name="Yoshinaga Y."/>
            <person name="Zwiers L.-H."/>
            <person name="Turgeon B."/>
            <person name="Goodwin S."/>
            <person name="Spatafora J."/>
            <person name="Crous P."/>
            <person name="Grigoriev I."/>
        </authorList>
    </citation>
    <scope>NUCLEOTIDE SEQUENCE</scope>
    <source>
        <strain evidence="7">CBS 110217</strain>
    </source>
</reference>
<proteinExistence type="predicted"/>
<evidence type="ECO:0000259" key="6">
    <source>
        <dbReference type="PROSITE" id="PS50089"/>
    </source>
</evidence>
<sequence>MTHDQAHAYVSSLPTVPVESIDRNDMRFTFCWADHGEPGLEGNVTPVRTPCGHVLMFDCLVQALEGESARSPTCPMCRSDMGTMAEGRDGDESDDEGDEENEE</sequence>
<evidence type="ECO:0000256" key="5">
    <source>
        <dbReference type="SAM" id="MobiDB-lite"/>
    </source>
</evidence>
<evidence type="ECO:0000256" key="1">
    <source>
        <dbReference type="ARBA" id="ARBA00022723"/>
    </source>
</evidence>
<keyword evidence="2 4" id="KW-0863">Zinc-finger</keyword>
<dbReference type="Gene3D" id="3.30.40.10">
    <property type="entry name" value="Zinc/RING finger domain, C3HC4 (zinc finger)"/>
    <property type="match status" value="1"/>
</dbReference>
<comment type="caution">
    <text evidence="7">The sequence shown here is derived from an EMBL/GenBank/DDBJ whole genome shotgun (WGS) entry which is preliminary data.</text>
</comment>
<dbReference type="SUPFAM" id="SSF57850">
    <property type="entry name" value="RING/U-box"/>
    <property type="match status" value="1"/>
</dbReference>
<accession>A0A9P4LL33</accession>
<evidence type="ECO:0000256" key="4">
    <source>
        <dbReference type="PROSITE-ProRule" id="PRU00175"/>
    </source>
</evidence>
<dbReference type="Pfam" id="PF00097">
    <property type="entry name" value="zf-C3HC4"/>
    <property type="match status" value="1"/>
</dbReference>
<dbReference type="AlphaFoldDB" id="A0A9P4LL33"/>
<organism evidence="7 8">
    <name type="scientific">Setomelanomma holmii</name>
    <dbReference type="NCBI Taxonomy" id="210430"/>
    <lineage>
        <taxon>Eukaryota</taxon>
        <taxon>Fungi</taxon>
        <taxon>Dikarya</taxon>
        <taxon>Ascomycota</taxon>
        <taxon>Pezizomycotina</taxon>
        <taxon>Dothideomycetes</taxon>
        <taxon>Pleosporomycetidae</taxon>
        <taxon>Pleosporales</taxon>
        <taxon>Pleosporineae</taxon>
        <taxon>Phaeosphaeriaceae</taxon>
        <taxon>Setomelanomma</taxon>
    </lineage>
</organism>
<evidence type="ECO:0000313" key="7">
    <source>
        <dbReference type="EMBL" id="KAF2027599.1"/>
    </source>
</evidence>
<protein>
    <recommendedName>
        <fullName evidence="6">RING-type domain-containing protein</fullName>
    </recommendedName>
</protein>
<dbReference type="InterPro" id="IPR013083">
    <property type="entry name" value="Znf_RING/FYVE/PHD"/>
</dbReference>
<dbReference type="PROSITE" id="PS50089">
    <property type="entry name" value="ZF_RING_2"/>
    <property type="match status" value="1"/>
</dbReference>
<dbReference type="OrthoDB" id="5396564at2759"/>
<feature type="compositionally biased region" description="Acidic residues" evidence="5">
    <location>
        <begin position="89"/>
        <end position="103"/>
    </location>
</feature>
<feature type="region of interest" description="Disordered" evidence="5">
    <location>
        <begin position="70"/>
        <end position="103"/>
    </location>
</feature>
<dbReference type="GO" id="GO:0008270">
    <property type="term" value="F:zinc ion binding"/>
    <property type="evidence" value="ECO:0007669"/>
    <property type="project" value="UniProtKB-KW"/>
</dbReference>
<dbReference type="InterPro" id="IPR001841">
    <property type="entry name" value="Znf_RING"/>
</dbReference>
<evidence type="ECO:0000313" key="8">
    <source>
        <dbReference type="Proteomes" id="UP000799777"/>
    </source>
</evidence>
<keyword evidence="8" id="KW-1185">Reference proteome</keyword>
<dbReference type="Proteomes" id="UP000799777">
    <property type="component" value="Unassembled WGS sequence"/>
</dbReference>
<keyword evidence="1" id="KW-0479">Metal-binding</keyword>
<keyword evidence="3" id="KW-0862">Zinc</keyword>
<evidence type="ECO:0000256" key="3">
    <source>
        <dbReference type="ARBA" id="ARBA00022833"/>
    </source>
</evidence>